<reference evidence="17" key="1">
    <citation type="submission" date="2016-06" db="EMBL/GenBank/DDBJ databases">
        <title>Draft Genome sequence of the fungus Inonotus baumii.</title>
        <authorList>
            <person name="Zhu H."/>
            <person name="Lin W."/>
        </authorList>
    </citation>
    <scope>NUCLEOTIDE SEQUENCE</scope>
    <source>
        <strain evidence="17">821</strain>
    </source>
</reference>
<keyword evidence="8 12" id="KW-0862">Zinc</keyword>
<dbReference type="OrthoDB" id="6605218at2759"/>
<dbReference type="InterPro" id="IPR046456">
    <property type="entry name" value="PMI_typeI_C"/>
</dbReference>
<dbReference type="Gene3D" id="1.10.441.10">
    <property type="entry name" value="Phosphomannose Isomerase, domain 2"/>
    <property type="match status" value="1"/>
</dbReference>
<feature type="domain" description="Phosphomannose isomerase type I helical insertion" evidence="16">
    <location>
        <begin position="191"/>
        <end position="268"/>
    </location>
</feature>
<evidence type="ECO:0000256" key="13">
    <source>
        <dbReference type="RuleBase" id="RU004189"/>
    </source>
</evidence>
<dbReference type="Pfam" id="PF01238">
    <property type="entry name" value="PMI_typeI_C"/>
    <property type="match status" value="1"/>
</dbReference>
<evidence type="ECO:0000256" key="12">
    <source>
        <dbReference type="PIRSR" id="PIRSR001480-2"/>
    </source>
</evidence>
<feature type="domain" description="Phosphomannose isomerase type I C-terminal" evidence="14">
    <location>
        <begin position="353"/>
        <end position="390"/>
    </location>
</feature>
<dbReference type="PRINTS" id="PR00714">
    <property type="entry name" value="MAN6PISMRASE"/>
</dbReference>
<keyword evidence="7 12" id="KW-0479">Metal-binding</keyword>
<evidence type="ECO:0000256" key="2">
    <source>
        <dbReference type="ARBA" id="ARBA00002564"/>
    </source>
</evidence>
<evidence type="ECO:0000256" key="8">
    <source>
        <dbReference type="ARBA" id="ARBA00022833"/>
    </source>
</evidence>
<sequence length="437" mass="48444">MTTSNIFRLKGSIQEYDWGKSGSSSLVAKFAHAAAGQDFEVSDSRNYAEVRYGWEHTRKDHLCFDDAQISLHGLIMSSPRSFLGARLTGPSFDRKHFVGDAKFSHTTDVPFLFKILSISKALPLQAHPDKKLGEKLHNEDSGQFVDCNHKPEIAVALADGFKGFIGFRDPKLIAKDLLSVPELSEVICHDEAIEKFVREQSKESLKVIFTKLLLESPEFVSSAVSKLIARIERQGASATGDNALAADLVQTLNKQYPHDVGVLAAPFFMNLITLNRGEAVYIGADEAHAYLEGDIIECMAVSDNVLNAALVPCETRNTQTFVEALTYTAREPQHWALRPTSYKRSKKGRTTAFDPPLEEFTVLWTQLNGEGEEYLENAEGPTIGIVTKGTIDFEEQGPDREKLTLDEGAIIFVKPKTDLVARSNTDDGEVWWATCAE</sequence>
<evidence type="ECO:0000259" key="14">
    <source>
        <dbReference type="Pfam" id="PF01238"/>
    </source>
</evidence>
<feature type="binding site" evidence="12">
    <location>
        <position position="125"/>
    </location>
    <ligand>
        <name>Zn(2+)</name>
        <dbReference type="ChEBI" id="CHEBI:29105"/>
    </ligand>
</feature>
<evidence type="ECO:0000313" key="18">
    <source>
        <dbReference type="Proteomes" id="UP000757232"/>
    </source>
</evidence>
<evidence type="ECO:0000256" key="6">
    <source>
        <dbReference type="ARBA" id="ARBA00018236"/>
    </source>
</evidence>
<comment type="similarity">
    <text evidence="4 13">Belongs to the mannose-6-phosphate isomerase type 1 family.</text>
</comment>
<dbReference type="AlphaFoldDB" id="A0A9Q5NDS9"/>
<accession>A0A9Q5NDS9</accession>
<evidence type="ECO:0000256" key="7">
    <source>
        <dbReference type="ARBA" id="ARBA00022723"/>
    </source>
</evidence>
<dbReference type="Proteomes" id="UP000757232">
    <property type="component" value="Unassembled WGS sequence"/>
</dbReference>
<dbReference type="GO" id="GO:0005975">
    <property type="term" value="P:carbohydrate metabolic process"/>
    <property type="evidence" value="ECO:0007669"/>
    <property type="project" value="InterPro"/>
</dbReference>
<comment type="catalytic activity">
    <reaction evidence="1">
        <text>D-mannose 6-phosphate = D-fructose 6-phosphate</text>
        <dbReference type="Rhea" id="RHEA:12356"/>
        <dbReference type="ChEBI" id="CHEBI:58735"/>
        <dbReference type="ChEBI" id="CHEBI:61527"/>
        <dbReference type="EC" id="5.3.1.8"/>
    </reaction>
</comment>
<evidence type="ECO:0000259" key="15">
    <source>
        <dbReference type="Pfam" id="PF20511"/>
    </source>
</evidence>
<proteinExistence type="inferred from homology"/>
<feature type="binding site" evidence="12">
    <location>
        <position position="152"/>
    </location>
    <ligand>
        <name>Zn(2+)</name>
        <dbReference type="ChEBI" id="CHEBI:29105"/>
    </ligand>
</feature>
<keyword evidence="18" id="KW-1185">Reference proteome</keyword>
<evidence type="ECO:0000313" key="17">
    <source>
        <dbReference type="EMBL" id="OCB90184.1"/>
    </source>
</evidence>
<dbReference type="InterPro" id="IPR046457">
    <property type="entry name" value="PMI_typeI_cat"/>
</dbReference>
<dbReference type="GO" id="GO:0005829">
    <property type="term" value="C:cytosol"/>
    <property type="evidence" value="ECO:0007669"/>
    <property type="project" value="TreeGrafter"/>
</dbReference>
<evidence type="ECO:0000256" key="4">
    <source>
        <dbReference type="ARBA" id="ARBA00010772"/>
    </source>
</evidence>
<dbReference type="PANTHER" id="PTHR10309:SF0">
    <property type="entry name" value="MANNOSE-6-PHOSPHATE ISOMERASE"/>
    <property type="match status" value="1"/>
</dbReference>
<evidence type="ECO:0000256" key="3">
    <source>
        <dbReference type="ARBA" id="ARBA00004666"/>
    </source>
</evidence>
<gene>
    <name evidence="17" type="ORF">A7U60_g2646</name>
</gene>
<comment type="caution">
    <text evidence="17">The sequence shown here is derived from an EMBL/GenBank/DDBJ whole genome shotgun (WGS) entry which is preliminary data.</text>
</comment>
<organism evidence="17 18">
    <name type="scientific">Sanghuangporus baumii</name>
    <name type="common">Phellinus baumii</name>
    <dbReference type="NCBI Taxonomy" id="108892"/>
    <lineage>
        <taxon>Eukaryota</taxon>
        <taxon>Fungi</taxon>
        <taxon>Dikarya</taxon>
        <taxon>Basidiomycota</taxon>
        <taxon>Agaricomycotina</taxon>
        <taxon>Agaricomycetes</taxon>
        <taxon>Hymenochaetales</taxon>
        <taxon>Hymenochaetaceae</taxon>
        <taxon>Sanghuangporus</taxon>
    </lineage>
</organism>
<dbReference type="EMBL" id="LNZH02000140">
    <property type="protein sequence ID" value="OCB90184.1"/>
    <property type="molecule type" value="Genomic_DNA"/>
</dbReference>
<dbReference type="GO" id="GO:0008270">
    <property type="term" value="F:zinc ion binding"/>
    <property type="evidence" value="ECO:0007669"/>
    <property type="project" value="InterPro"/>
</dbReference>
<name>A0A9Q5NDS9_SANBA</name>
<dbReference type="InterPro" id="IPR046458">
    <property type="entry name" value="PMI_typeI_hel"/>
</dbReference>
<dbReference type="GO" id="GO:0009298">
    <property type="term" value="P:GDP-mannose biosynthetic process"/>
    <property type="evidence" value="ECO:0007669"/>
    <property type="project" value="InterPro"/>
</dbReference>
<evidence type="ECO:0000256" key="1">
    <source>
        <dbReference type="ARBA" id="ARBA00000757"/>
    </source>
</evidence>
<dbReference type="InterPro" id="IPR011051">
    <property type="entry name" value="RmlC_Cupin_sf"/>
</dbReference>
<dbReference type="PANTHER" id="PTHR10309">
    <property type="entry name" value="MANNOSE-6-PHOSPHATE ISOMERASE"/>
    <property type="match status" value="1"/>
</dbReference>
<evidence type="ECO:0000256" key="9">
    <source>
        <dbReference type="ARBA" id="ARBA00023235"/>
    </source>
</evidence>
<comment type="pathway">
    <text evidence="3">Nucleotide-sugar biosynthesis; GDP-alpha-D-mannose biosynthesis; alpha-D-mannose 1-phosphate from D-fructose 6-phosphate: step 1/2.</text>
</comment>
<dbReference type="CDD" id="cd07011">
    <property type="entry name" value="cupin_PMI_type_I_N"/>
    <property type="match status" value="1"/>
</dbReference>
<dbReference type="NCBIfam" id="TIGR00218">
    <property type="entry name" value="manA"/>
    <property type="match status" value="1"/>
</dbReference>
<feature type="binding site" evidence="12">
    <location>
        <position position="288"/>
    </location>
    <ligand>
        <name>Zn(2+)</name>
        <dbReference type="ChEBI" id="CHEBI:29105"/>
    </ligand>
</feature>
<comment type="cofactor">
    <cofactor evidence="12">
        <name>Zn(2+)</name>
        <dbReference type="ChEBI" id="CHEBI:29105"/>
    </cofactor>
    <text evidence="12">Binds 1 zinc ion per subunit.</text>
</comment>
<dbReference type="Pfam" id="PF20511">
    <property type="entry name" value="PMI_typeI_cat"/>
    <property type="match status" value="1"/>
</dbReference>
<dbReference type="Pfam" id="PF20512">
    <property type="entry name" value="PMI_typeI_hel"/>
    <property type="match status" value="1"/>
</dbReference>
<dbReference type="InterPro" id="IPR014710">
    <property type="entry name" value="RmlC-like_jellyroll"/>
</dbReference>
<dbReference type="GO" id="GO:0004476">
    <property type="term" value="F:mannose-6-phosphate isomerase activity"/>
    <property type="evidence" value="ECO:0007669"/>
    <property type="project" value="UniProtKB-EC"/>
</dbReference>
<evidence type="ECO:0000256" key="10">
    <source>
        <dbReference type="ARBA" id="ARBA00029741"/>
    </source>
</evidence>
<protein>
    <recommendedName>
        <fullName evidence="6">Mannose-6-phosphate isomerase</fullName>
        <ecNumber evidence="5">5.3.1.8</ecNumber>
    </recommendedName>
    <alternativeName>
        <fullName evidence="10">Phosphohexomutase</fullName>
    </alternativeName>
    <alternativeName>
        <fullName evidence="11">Phosphomannose isomerase</fullName>
    </alternativeName>
</protein>
<feature type="binding site" evidence="12">
    <location>
        <position position="127"/>
    </location>
    <ligand>
        <name>Zn(2+)</name>
        <dbReference type="ChEBI" id="CHEBI:29105"/>
    </ligand>
</feature>
<dbReference type="SUPFAM" id="SSF51182">
    <property type="entry name" value="RmlC-like cupins"/>
    <property type="match status" value="1"/>
</dbReference>
<feature type="domain" description="Phosphomannose isomerase type I catalytic" evidence="15">
    <location>
        <begin position="6"/>
        <end position="168"/>
    </location>
</feature>
<dbReference type="Gene3D" id="2.60.120.10">
    <property type="entry name" value="Jelly Rolls"/>
    <property type="match status" value="2"/>
</dbReference>
<evidence type="ECO:0000259" key="16">
    <source>
        <dbReference type="Pfam" id="PF20512"/>
    </source>
</evidence>
<dbReference type="PIRSF" id="PIRSF001480">
    <property type="entry name" value="Mannose-6-phosphate_isomerase"/>
    <property type="match status" value="1"/>
</dbReference>
<evidence type="ECO:0000256" key="5">
    <source>
        <dbReference type="ARBA" id="ARBA00011956"/>
    </source>
</evidence>
<comment type="function">
    <text evidence="2">Involved in the synthesis of the GDP-mannose and dolichol-phosphate-mannose required for a number of critical mannosyl transfer reactions.</text>
</comment>
<dbReference type="InterPro" id="IPR016305">
    <property type="entry name" value="Mannose-6-P_Isomerase"/>
</dbReference>
<dbReference type="EC" id="5.3.1.8" evidence="5"/>
<keyword evidence="9 17" id="KW-0413">Isomerase</keyword>
<evidence type="ECO:0000256" key="11">
    <source>
        <dbReference type="ARBA" id="ARBA00030762"/>
    </source>
</evidence>
<dbReference type="InterPro" id="IPR001250">
    <property type="entry name" value="Man6P_Isoase-1"/>
</dbReference>